<evidence type="ECO:0000256" key="4">
    <source>
        <dbReference type="ARBA" id="ARBA00022989"/>
    </source>
</evidence>
<reference evidence="7" key="1">
    <citation type="submission" date="2017-02" db="EMBL/GenBank/DDBJ databases">
        <title>Genome of Microbulbifer agarilyticus GP101.</title>
        <authorList>
            <person name="Jung J."/>
            <person name="Bae S.S."/>
            <person name="Baek K."/>
        </authorList>
    </citation>
    <scope>NUCLEOTIDE SEQUENCE [LARGE SCALE GENOMIC DNA]</scope>
    <source>
        <strain evidence="7">GP101</strain>
    </source>
</reference>
<evidence type="ECO:0000256" key="3">
    <source>
        <dbReference type="ARBA" id="ARBA00022692"/>
    </source>
</evidence>
<proteinExistence type="inferred from homology"/>
<dbReference type="InterPro" id="IPR007156">
    <property type="entry name" value="MamQ_LemA"/>
</dbReference>
<evidence type="ECO:0000313" key="7">
    <source>
        <dbReference type="EMBL" id="AQQ68511.1"/>
    </source>
</evidence>
<dbReference type="PANTHER" id="PTHR34478">
    <property type="entry name" value="PROTEIN LEMA"/>
    <property type="match status" value="1"/>
</dbReference>
<dbReference type="InterPro" id="IPR023353">
    <property type="entry name" value="LemA-like_dom_sf"/>
</dbReference>
<sequence length="198" mass="21932">MEISTIVWLVATAAVVFYIISIYNNLVSLKNRYENAFAQIEVQLKRRYDLIPNLVESAKAYLKHERETLEAVISARNTAMAGLKAAASNPGNAAAIADLGNAEGLLSNALGRLNVVMEAYPDLKANQTIQQVMEELTSTENKVSFARQAFNDGVTAYNIFRQSFPPVFFAGFFGHRENGKLLEFADSETFQAAPRVEF</sequence>
<dbReference type="RefSeq" id="WP_077405933.1">
    <property type="nucleotide sequence ID" value="NZ_CP019650.1"/>
</dbReference>
<accession>A0A1Q2M760</accession>
<dbReference type="PANTHER" id="PTHR34478:SF1">
    <property type="entry name" value="PROTEIN LEMA"/>
    <property type="match status" value="1"/>
</dbReference>
<evidence type="ECO:0000256" key="2">
    <source>
        <dbReference type="ARBA" id="ARBA00008854"/>
    </source>
</evidence>
<gene>
    <name evidence="7" type="ORF">Mag101_13360</name>
</gene>
<keyword evidence="8" id="KW-1185">Reference proteome</keyword>
<evidence type="ECO:0000313" key="8">
    <source>
        <dbReference type="Proteomes" id="UP000188219"/>
    </source>
</evidence>
<evidence type="ECO:0000256" key="1">
    <source>
        <dbReference type="ARBA" id="ARBA00004167"/>
    </source>
</evidence>
<dbReference type="Pfam" id="PF04011">
    <property type="entry name" value="LemA"/>
    <property type="match status" value="1"/>
</dbReference>
<evidence type="ECO:0000256" key="6">
    <source>
        <dbReference type="SAM" id="Phobius"/>
    </source>
</evidence>
<dbReference type="AlphaFoldDB" id="A0A1Q2M760"/>
<protein>
    <submittedName>
        <fullName evidence="7">LemA family protein</fullName>
    </submittedName>
</protein>
<comment type="subcellular location">
    <subcellularLocation>
        <location evidence="1">Membrane</location>
        <topology evidence="1">Single-pass membrane protein</topology>
    </subcellularLocation>
</comment>
<dbReference type="EMBL" id="CP019650">
    <property type="protein sequence ID" value="AQQ68511.1"/>
    <property type="molecule type" value="Genomic_DNA"/>
</dbReference>
<dbReference type="STRING" id="260552.Mag101_13360"/>
<dbReference type="SUPFAM" id="SSF140478">
    <property type="entry name" value="LemA-like"/>
    <property type="match status" value="1"/>
</dbReference>
<dbReference type="eggNOG" id="COG1704">
    <property type="taxonomic scope" value="Bacteria"/>
</dbReference>
<dbReference type="GO" id="GO:0016020">
    <property type="term" value="C:membrane"/>
    <property type="evidence" value="ECO:0007669"/>
    <property type="project" value="UniProtKB-SubCell"/>
</dbReference>
<keyword evidence="4 6" id="KW-1133">Transmembrane helix</keyword>
<organism evidence="7 8">
    <name type="scientific">Microbulbifer agarilyticus</name>
    <dbReference type="NCBI Taxonomy" id="260552"/>
    <lineage>
        <taxon>Bacteria</taxon>
        <taxon>Pseudomonadati</taxon>
        <taxon>Pseudomonadota</taxon>
        <taxon>Gammaproteobacteria</taxon>
        <taxon>Cellvibrionales</taxon>
        <taxon>Microbulbiferaceae</taxon>
        <taxon>Microbulbifer</taxon>
    </lineage>
</organism>
<dbReference type="KEGG" id="maga:Mag101_13360"/>
<dbReference type="OrthoDB" id="9804152at2"/>
<keyword evidence="3 6" id="KW-0812">Transmembrane</keyword>
<dbReference type="Gene3D" id="1.20.1440.20">
    <property type="entry name" value="LemA-like domain"/>
    <property type="match status" value="1"/>
</dbReference>
<dbReference type="Proteomes" id="UP000188219">
    <property type="component" value="Chromosome"/>
</dbReference>
<feature type="transmembrane region" description="Helical" evidence="6">
    <location>
        <begin position="6"/>
        <end position="26"/>
    </location>
</feature>
<evidence type="ECO:0000256" key="5">
    <source>
        <dbReference type="ARBA" id="ARBA00023136"/>
    </source>
</evidence>
<name>A0A1Q2M760_9GAMM</name>
<keyword evidence="5 6" id="KW-0472">Membrane</keyword>
<comment type="similarity">
    <text evidence="2">Belongs to the LemA family.</text>
</comment>